<dbReference type="EMBL" id="BLLK01000069">
    <property type="protein sequence ID" value="GFH60422.1"/>
    <property type="molecule type" value="Genomic_DNA"/>
</dbReference>
<evidence type="ECO:0000313" key="1">
    <source>
        <dbReference type="EMBL" id="GFH60422.1"/>
    </source>
</evidence>
<protein>
    <submittedName>
        <fullName evidence="1">Uncharacterized protein</fullName>
    </submittedName>
</protein>
<evidence type="ECO:0000313" key="2">
    <source>
        <dbReference type="Proteomes" id="UP001054902"/>
    </source>
</evidence>
<dbReference type="Proteomes" id="UP001054902">
    <property type="component" value="Unassembled WGS sequence"/>
</dbReference>
<dbReference type="AlphaFoldDB" id="A0AAD3HE14"/>
<name>A0AAD3HE14_9STRA</name>
<proteinExistence type="predicted"/>
<reference evidence="1 2" key="1">
    <citation type="journal article" date="2021" name="Sci. Rep.">
        <title>The genome of the diatom Chaetoceros tenuissimus carries an ancient integrated fragment of an extant virus.</title>
        <authorList>
            <person name="Hongo Y."/>
            <person name="Kimura K."/>
            <person name="Takaki Y."/>
            <person name="Yoshida Y."/>
            <person name="Baba S."/>
            <person name="Kobayashi G."/>
            <person name="Nagasaki K."/>
            <person name="Hano T."/>
            <person name="Tomaru Y."/>
        </authorList>
    </citation>
    <scope>NUCLEOTIDE SEQUENCE [LARGE SCALE GENOMIC DNA]</scope>
    <source>
        <strain evidence="1 2">NIES-3715</strain>
    </source>
</reference>
<gene>
    <name evidence="1" type="ORF">CTEN210_16898</name>
</gene>
<comment type="caution">
    <text evidence="1">The sequence shown here is derived from an EMBL/GenBank/DDBJ whole genome shotgun (WGS) entry which is preliminary data.</text>
</comment>
<organism evidence="1 2">
    <name type="scientific">Chaetoceros tenuissimus</name>
    <dbReference type="NCBI Taxonomy" id="426638"/>
    <lineage>
        <taxon>Eukaryota</taxon>
        <taxon>Sar</taxon>
        <taxon>Stramenopiles</taxon>
        <taxon>Ochrophyta</taxon>
        <taxon>Bacillariophyta</taxon>
        <taxon>Coscinodiscophyceae</taxon>
        <taxon>Chaetocerotophycidae</taxon>
        <taxon>Chaetocerotales</taxon>
        <taxon>Chaetocerotaceae</taxon>
        <taxon>Chaetoceros</taxon>
    </lineage>
</organism>
<sequence length="318" mass="36065">MNIASKRNSIAMNNRNECPQTFESGLNNNSKLIVQKINDLEMPYKSSNSQKNPHVNKDVTQNIESISEPMVVDNSADFDNSMEVEQQSMVTGIVVNGFHPQLMQWRDNEKLHAPVPLNENMELDKVISKKVNTCRTEESENVRDIVRTKTMARQKPERRFSNDTPIGDIFSEVFEKSNVGQIIATPGGRFGAWNSKFLEVCAFAPAGPYASLTIFDLVLPSAFPLLHQIFLSSLFDEFPEGKYKTQGKDVYMALTVPCIDFGKDNEAEVYITLSLMYDRDPDKRCFHCILTKNPKGKVGEIHFISQQELMSMLFDETC</sequence>
<keyword evidence="2" id="KW-1185">Reference proteome</keyword>
<accession>A0AAD3HE14</accession>